<reference evidence="1" key="1">
    <citation type="submission" date="2022-07" db="EMBL/GenBank/DDBJ databases">
        <title>Phylogenomic reconstructions and comparative analyses of Kickxellomycotina fungi.</title>
        <authorList>
            <person name="Reynolds N.K."/>
            <person name="Stajich J.E."/>
            <person name="Barry K."/>
            <person name="Grigoriev I.V."/>
            <person name="Crous P."/>
            <person name="Smith M.E."/>
        </authorList>
    </citation>
    <scope>NUCLEOTIDE SEQUENCE</scope>
    <source>
        <strain evidence="1">BCRC 34381</strain>
    </source>
</reference>
<accession>A0A9W7Y7Z2</accession>
<dbReference type="EMBL" id="JANBOI010001233">
    <property type="protein sequence ID" value="KAJ1727081.1"/>
    <property type="molecule type" value="Genomic_DNA"/>
</dbReference>
<keyword evidence="2" id="KW-1185">Reference proteome</keyword>
<evidence type="ECO:0000313" key="1">
    <source>
        <dbReference type="EMBL" id="KAJ1727081.1"/>
    </source>
</evidence>
<evidence type="ECO:0000313" key="2">
    <source>
        <dbReference type="Proteomes" id="UP001143981"/>
    </source>
</evidence>
<proteinExistence type="predicted"/>
<gene>
    <name evidence="1" type="ORF">LPJ61_004774</name>
</gene>
<organism evidence="1 2">
    <name type="scientific">Coemansia biformis</name>
    <dbReference type="NCBI Taxonomy" id="1286918"/>
    <lineage>
        <taxon>Eukaryota</taxon>
        <taxon>Fungi</taxon>
        <taxon>Fungi incertae sedis</taxon>
        <taxon>Zoopagomycota</taxon>
        <taxon>Kickxellomycotina</taxon>
        <taxon>Kickxellomycetes</taxon>
        <taxon>Kickxellales</taxon>
        <taxon>Kickxellaceae</taxon>
        <taxon>Coemansia</taxon>
    </lineage>
</organism>
<dbReference type="AlphaFoldDB" id="A0A9W7Y7Z2"/>
<dbReference type="Proteomes" id="UP001143981">
    <property type="component" value="Unassembled WGS sequence"/>
</dbReference>
<sequence>MPDGLLVVAGTENAPAWRSAVAVFELKRESVGPKDSVLLGQLLTGFINMAEHQPRRCSLGFGSSGDGNIYMYACKPDSLAVQMLMMLFEQLPRNYGFLIAKSGGMHEPFGPNDVTGFCLLSNDGPSLTSNAIKIDGCKLFGGRCKGLVGECSWLFPMESGLAGANVLWGRSILKYHLYAGDH</sequence>
<dbReference type="OrthoDB" id="2747778at2759"/>
<name>A0A9W7Y7Z2_9FUNG</name>
<protein>
    <submittedName>
        <fullName evidence="1">Uncharacterized protein</fullName>
    </submittedName>
</protein>
<comment type="caution">
    <text evidence="1">The sequence shown here is derived from an EMBL/GenBank/DDBJ whole genome shotgun (WGS) entry which is preliminary data.</text>
</comment>